<dbReference type="Proteomes" id="UP000663860">
    <property type="component" value="Unassembled WGS sequence"/>
</dbReference>
<evidence type="ECO:0000256" key="1">
    <source>
        <dbReference type="ARBA" id="ARBA00023015"/>
    </source>
</evidence>
<dbReference type="InterPro" id="IPR000536">
    <property type="entry name" value="Nucl_hrmn_rcpt_lig-bd"/>
</dbReference>
<comment type="caution">
    <text evidence="7">The sequence shown here is derived from an EMBL/GenBank/DDBJ whole genome shotgun (WGS) entry which is preliminary data.</text>
</comment>
<evidence type="ECO:0000259" key="6">
    <source>
        <dbReference type="PROSITE" id="PS51843"/>
    </source>
</evidence>
<dbReference type="AlphaFoldDB" id="A0A815G6H3"/>
<evidence type="ECO:0000256" key="4">
    <source>
        <dbReference type="SAM" id="MobiDB-lite"/>
    </source>
</evidence>
<keyword evidence="5" id="KW-0472">Membrane</keyword>
<dbReference type="SMART" id="SM00430">
    <property type="entry name" value="HOLI"/>
    <property type="match status" value="1"/>
</dbReference>
<keyword evidence="5" id="KW-0812">Transmembrane</keyword>
<feature type="domain" description="NR LBD" evidence="6">
    <location>
        <begin position="76"/>
        <end position="285"/>
    </location>
</feature>
<dbReference type="InterPro" id="IPR001723">
    <property type="entry name" value="Nuclear_hrmn_rcpt"/>
</dbReference>
<dbReference type="EMBL" id="CAJNOE010000792">
    <property type="protein sequence ID" value="CAF1334546.1"/>
    <property type="molecule type" value="Genomic_DNA"/>
</dbReference>
<keyword evidence="3" id="KW-0675">Receptor</keyword>
<feature type="region of interest" description="Disordered" evidence="4">
    <location>
        <begin position="1"/>
        <end position="33"/>
    </location>
</feature>
<proteinExistence type="predicted"/>
<evidence type="ECO:0000256" key="2">
    <source>
        <dbReference type="ARBA" id="ARBA00023163"/>
    </source>
</evidence>
<keyword evidence="2" id="KW-0804">Transcription</keyword>
<evidence type="ECO:0000313" key="8">
    <source>
        <dbReference type="Proteomes" id="UP000663860"/>
    </source>
</evidence>
<dbReference type="InterPro" id="IPR050274">
    <property type="entry name" value="Nuclear_hormone_rcpt_NR2"/>
</dbReference>
<keyword evidence="1" id="KW-0805">Transcription regulation</keyword>
<evidence type="ECO:0000313" key="7">
    <source>
        <dbReference type="EMBL" id="CAF1334546.1"/>
    </source>
</evidence>
<accession>A0A815G6H3</accession>
<dbReference type="InterPro" id="IPR035500">
    <property type="entry name" value="NHR-like_dom_sf"/>
</dbReference>
<evidence type="ECO:0000256" key="5">
    <source>
        <dbReference type="SAM" id="Phobius"/>
    </source>
</evidence>
<keyword evidence="5" id="KW-1133">Transmembrane helix</keyword>
<reference evidence="7" key="1">
    <citation type="submission" date="2021-02" db="EMBL/GenBank/DDBJ databases">
        <authorList>
            <person name="Nowell W R."/>
        </authorList>
    </citation>
    <scope>NUCLEOTIDE SEQUENCE</scope>
</reference>
<dbReference type="PROSITE" id="PS51843">
    <property type="entry name" value="NR_LBD"/>
    <property type="match status" value="1"/>
</dbReference>
<organism evidence="7 8">
    <name type="scientific">Adineta steineri</name>
    <dbReference type="NCBI Taxonomy" id="433720"/>
    <lineage>
        <taxon>Eukaryota</taxon>
        <taxon>Metazoa</taxon>
        <taxon>Spiralia</taxon>
        <taxon>Gnathifera</taxon>
        <taxon>Rotifera</taxon>
        <taxon>Eurotatoria</taxon>
        <taxon>Bdelloidea</taxon>
        <taxon>Adinetida</taxon>
        <taxon>Adinetidae</taxon>
        <taxon>Adineta</taxon>
    </lineage>
</organism>
<dbReference type="PRINTS" id="PR00398">
    <property type="entry name" value="STRDHORMONER"/>
</dbReference>
<evidence type="ECO:0000256" key="3">
    <source>
        <dbReference type="ARBA" id="ARBA00023170"/>
    </source>
</evidence>
<dbReference type="SUPFAM" id="SSF48508">
    <property type="entry name" value="Nuclear receptor ligand-binding domain"/>
    <property type="match status" value="1"/>
</dbReference>
<feature type="transmembrane region" description="Helical" evidence="5">
    <location>
        <begin position="282"/>
        <end position="310"/>
    </location>
</feature>
<dbReference type="PANTHER" id="PTHR24083">
    <property type="entry name" value="NUCLEAR HORMONE RECEPTOR"/>
    <property type="match status" value="1"/>
</dbReference>
<name>A0A815G6H3_9BILA</name>
<gene>
    <name evidence="7" type="ORF">IZO911_LOCUS35877</name>
</gene>
<protein>
    <recommendedName>
        <fullName evidence="6">NR LBD domain-containing protein</fullName>
    </recommendedName>
</protein>
<dbReference type="Pfam" id="PF00104">
    <property type="entry name" value="Hormone_recep"/>
    <property type="match status" value="1"/>
</dbReference>
<dbReference type="Gene3D" id="1.10.565.10">
    <property type="entry name" value="Retinoid X Receptor"/>
    <property type="match status" value="1"/>
</dbReference>
<sequence>MKMKPSAVQNERAPRHGNKRTLPAPPPPSRMQCWTPPTSAVGYVSESPQVTMPFGFRNLPMNNISSPIWSRMIFQQQQQLHSSLDSTQQTISDISNTDSSLDVTNEEILCETASFILLESIRWLYLVPSFKNLNESDQFSLIEQSWSILFVLTSAEMKKFLDQNENDSFNDENQYLLFQSAIKDLILHSIDSTEYALLKLMVVFNTPMNKELHDRHSIDKYKNDALFMLTDYTRNFKYRRSAELLMLLSNIQETMSTIHLDKIFFRHLINPITTPPHDYNPLIFGLGLGLGLPLLLLLGLLGLCCLLRYCSGSLKSLTRRRLNRDENTYCPLCRRSVAFEDSQKQMELKCTTPDGTRRYRQLYLNNNEGKALDDYRKQYVKTDPERPPIRPLTSLSERDSFPLTPSFFSNSTSTLLGSQLTTVTSLHSPSIISLPTVNISNKVSPTPPQLNHHRSLLVQAYTTQSQV</sequence>